<feature type="transmembrane region" description="Helical" evidence="1">
    <location>
        <begin position="51"/>
        <end position="81"/>
    </location>
</feature>
<accession>A0A7L9U696</accession>
<dbReference type="AlphaFoldDB" id="A0A7L9U696"/>
<keyword evidence="1" id="KW-0472">Membrane</keyword>
<sequence length="119" mass="12805">MPDDNPKKFAVDLMVEVAKQLITLASGALVLSISFMDFIGGDAPSALHGFWLVIASWIMFLASILTGLLALGALAAVAHLHGQFDVDTPMARLLLALQQLLFIVAFAAFVWFAIENYGV</sequence>
<evidence type="ECO:0000256" key="1">
    <source>
        <dbReference type="SAM" id="Phobius"/>
    </source>
</evidence>
<keyword evidence="1" id="KW-1133">Transmembrane helix</keyword>
<gene>
    <name evidence="2" type="ORF">LPB04_04365</name>
</gene>
<name>A0A7L9U696_9BURK</name>
<keyword evidence="1" id="KW-0812">Transmembrane</keyword>
<evidence type="ECO:0000313" key="3">
    <source>
        <dbReference type="Proteomes" id="UP000593875"/>
    </source>
</evidence>
<reference evidence="2 3" key="1">
    <citation type="submission" date="2020-10" db="EMBL/GenBank/DDBJ databases">
        <title>Genome sequencing of Massilia sp. LPB0304.</title>
        <authorList>
            <person name="Kim J."/>
        </authorList>
    </citation>
    <scope>NUCLEOTIDE SEQUENCE [LARGE SCALE GENOMIC DNA]</scope>
    <source>
        <strain evidence="2 3">LPB0304</strain>
    </source>
</reference>
<feature type="transmembrane region" description="Helical" evidence="1">
    <location>
        <begin position="21"/>
        <end position="39"/>
    </location>
</feature>
<dbReference type="KEGG" id="mlir:LPB04_04365"/>
<organism evidence="2 3">
    <name type="scientific">Massilia litorea</name>
    <dbReference type="NCBI Taxonomy" id="2769491"/>
    <lineage>
        <taxon>Bacteria</taxon>
        <taxon>Pseudomonadati</taxon>
        <taxon>Pseudomonadota</taxon>
        <taxon>Betaproteobacteria</taxon>
        <taxon>Burkholderiales</taxon>
        <taxon>Oxalobacteraceae</taxon>
        <taxon>Telluria group</taxon>
        <taxon>Massilia</taxon>
    </lineage>
</organism>
<keyword evidence="3" id="KW-1185">Reference proteome</keyword>
<proteinExistence type="predicted"/>
<evidence type="ECO:0000313" key="2">
    <source>
        <dbReference type="EMBL" id="QOL50554.1"/>
    </source>
</evidence>
<dbReference type="EMBL" id="CP062941">
    <property type="protein sequence ID" value="QOL50554.1"/>
    <property type="molecule type" value="Genomic_DNA"/>
</dbReference>
<dbReference type="Proteomes" id="UP000593875">
    <property type="component" value="Chromosome"/>
</dbReference>
<dbReference type="RefSeq" id="WP_193687543.1">
    <property type="nucleotide sequence ID" value="NZ_CP062941.1"/>
</dbReference>
<feature type="transmembrane region" description="Helical" evidence="1">
    <location>
        <begin position="93"/>
        <end position="114"/>
    </location>
</feature>
<protein>
    <submittedName>
        <fullName evidence="2">Uncharacterized protein</fullName>
    </submittedName>
</protein>